<organism evidence="1 2">
    <name type="scientific">Tribolium castaneum</name>
    <name type="common">Red flour beetle</name>
    <dbReference type="NCBI Taxonomy" id="7070"/>
    <lineage>
        <taxon>Eukaryota</taxon>
        <taxon>Metazoa</taxon>
        <taxon>Ecdysozoa</taxon>
        <taxon>Arthropoda</taxon>
        <taxon>Hexapoda</taxon>
        <taxon>Insecta</taxon>
        <taxon>Pterygota</taxon>
        <taxon>Neoptera</taxon>
        <taxon>Endopterygota</taxon>
        <taxon>Coleoptera</taxon>
        <taxon>Polyphaga</taxon>
        <taxon>Cucujiformia</taxon>
        <taxon>Tenebrionidae</taxon>
        <taxon>Tenebrionidae incertae sedis</taxon>
        <taxon>Tribolium</taxon>
    </lineage>
</organism>
<protein>
    <submittedName>
        <fullName evidence="1">Uncharacterized protein</fullName>
    </submittedName>
</protein>
<evidence type="ECO:0000313" key="2">
    <source>
        <dbReference type="Proteomes" id="UP000007266"/>
    </source>
</evidence>
<dbReference type="InParanoid" id="D6WLF0"/>
<dbReference type="AlphaFoldDB" id="D6WLF0"/>
<reference evidence="1 2" key="2">
    <citation type="journal article" date="2010" name="Nucleic Acids Res.">
        <title>BeetleBase in 2010: revisions to provide comprehensive genomic information for Tribolium castaneum.</title>
        <authorList>
            <person name="Kim H.S."/>
            <person name="Murphy T."/>
            <person name="Xia J."/>
            <person name="Caragea D."/>
            <person name="Park Y."/>
            <person name="Beeman R.W."/>
            <person name="Lorenzen M.D."/>
            <person name="Butcher S."/>
            <person name="Manak J.R."/>
            <person name="Brown S.J."/>
        </authorList>
    </citation>
    <scope>GENOME REANNOTATION</scope>
    <source>
        <strain evidence="1 2">Georgia GA2</strain>
    </source>
</reference>
<gene>
    <name evidence="1" type="primary">GLEAN_13452</name>
    <name evidence="1" type="ORF">TcasGA2_TC013452</name>
</gene>
<name>D6WLF0_TRICA</name>
<dbReference type="Proteomes" id="UP000007266">
    <property type="component" value="Linkage group 5"/>
</dbReference>
<evidence type="ECO:0000313" key="1">
    <source>
        <dbReference type="EMBL" id="EFA03459.1"/>
    </source>
</evidence>
<dbReference type="HOGENOM" id="CLU_1226234_0_0_1"/>
<proteinExistence type="predicted"/>
<accession>D6WLF0</accession>
<dbReference type="eggNOG" id="ENOG502T2NS">
    <property type="taxonomic scope" value="Eukaryota"/>
</dbReference>
<reference evidence="1 2" key="1">
    <citation type="journal article" date="2008" name="Nature">
        <title>The genome of the model beetle and pest Tribolium castaneum.</title>
        <authorList>
            <consortium name="Tribolium Genome Sequencing Consortium"/>
            <person name="Richards S."/>
            <person name="Gibbs R.A."/>
            <person name="Weinstock G.M."/>
            <person name="Brown S.J."/>
            <person name="Denell R."/>
            <person name="Beeman R.W."/>
            <person name="Gibbs R."/>
            <person name="Beeman R.W."/>
            <person name="Brown S.J."/>
            <person name="Bucher G."/>
            <person name="Friedrich M."/>
            <person name="Grimmelikhuijzen C.J."/>
            <person name="Klingler M."/>
            <person name="Lorenzen M."/>
            <person name="Richards S."/>
            <person name="Roth S."/>
            <person name="Schroder R."/>
            <person name="Tautz D."/>
            <person name="Zdobnov E.M."/>
            <person name="Muzny D."/>
            <person name="Gibbs R.A."/>
            <person name="Weinstock G.M."/>
            <person name="Attaway T."/>
            <person name="Bell S."/>
            <person name="Buhay C.J."/>
            <person name="Chandrabose M.N."/>
            <person name="Chavez D."/>
            <person name="Clerk-Blankenburg K.P."/>
            <person name="Cree A."/>
            <person name="Dao M."/>
            <person name="Davis C."/>
            <person name="Chacko J."/>
            <person name="Dinh H."/>
            <person name="Dugan-Rocha S."/>
            <person name="Fowler G."/>
            <person name="Garner T.T."/>
            <person name="Garnes J."/>
            <person name="Gnirke A."/>
            <person name="Hawes A."/>
            <person name="Hernandez J."/>
            <person name="Hines S."/>
            <person name="Holder M."/>
            <person name="Hume J."/>
            <person name="Jhangiani S.N."/>
            <person name="Joshi V."/>
            <person name="Khan Z.M."/>
            <person name="Jackson L."/>
            <person name="Kovar C."/>
            <person name="Kowis A."/>
            <person name="Lee S."/>
            <person name="Lewis L.R."/>
            <person name="Margolis J."/>
            <person name="Morgan M."/>
            <person name="Nazareth L.V."/>
            <person name="Nguyen N."/>
            <person name="Okwuonu G."/>
            <person name="Parker D."/>
            <person name="Richards S."/>
            <person name="Ruiz S.J."/>
            <person name="Santibanez J."/>
            <person name="Savard J."/>
            <person name="Scherer S.E."/>
            <person name="Schneider B."/>
            <person name="Sodergren E."/>
            <person name="Tautz D."/>
            <person name="Vattahil S."/>
            <person name="Villasana D."/>
            <person name="White C.S."/>
            <person name="Wright R."/>
            <person name="Park Y."/>
            <person name="Beeman R.W."/>
            <person name="Lord J."/>
            <person name="Oppert B."/>
            <person name="Lorenzen M."/>
            <person name="Brown S."/>
            <person name="Wang L."/>
            <person name="Savard J."/>
            <person name="Tautz D."/>
            <person name="Richards S."/>
            <person name="Weinstock G."/>
            <person name="Gibbs R.A."/>
            <person name="Liu Y."/>
            <person name="Worley K."/>
            <person name="Weinstock G."/>
            <person name="Elsik C.G."/>
            <person name="Reese J.T."/>
            <person name="Elhaik E."/>
            <person name="Landan G."/>
            <person name="Graur D."/>
            <person name="Arensburger P."/>
            <person name="Atkinson P."/>
            <person name="Beeman R.W."/>
            <person name="Beidler J."/>
            <person name="Brown S.J."/>
            <person name="Demuth J.P."/>
            <person name="Drury D.W."/>
            <person name="Du Y.Z."/>
            <person name="Fujiwara H."/>
            <person name="Lorenzen M."/>
            <person name="Maselli V."/>
            <person name="Osanai M."/>
            <person name="Park Y."/>
            <person name="Robertson H.M."/>
            <person name="Tu Z."/>
            <person name="Wang J.J."/>
            <person name="Wang S."/>
            <person name="Richards S."/>
            <person name="Song H."/>
            <person name="Zhang L."/>
            <person name="Sodergren E."/>
            <person name="Werner D."/>
            <person name="Stanke M."/>
            <person name="Morgenstern B."/>
            <person name="Solovyev V."/>
            <person name="Kosarev P."/>
            <person name="Brown G."/>
            <person name="Chen H.C."/>
            <person name="Ermolaeva O."/>
            <person name="Hlavina W."/>
            <person name="Kapustin Y."/>
            <person name="Kiryutin B."/>
            <person name="Kitts P."/>
            <person name="Maglott D."/>
            <person name="Pruitt K."/>
            <person name="Sapojnikov V."/>
            <person name="Souvorov A."/>
            <person name="Mackey A.J."/>
            <person name="Waterhouse R.M."/>
            <person name="Wyder S."/>
            <person name="Zdobnov E.M."/>
            <person name="Zdobnov E.M."/>
            <person name="Wyder S."/>
            <person name="Kriventseva E.V."/>
            <person name="Kadowaki T."/>
            <person name="Bork P."/>
            <person name="Aranda M."/>
            <person name="Bao R."/>
            <person name="Beermann A."/>
            <person name="Berns N."/>
            <person name="Bolognesi R."/>
            <person name="Bonneton F."/>
            <person name="Bopp D."/>
            <person name="Brown S.J."/>
            <person name="Bucher G."/>
            <person name="Butts T."/>
            <person name="Chaumot A."/>
            <person name="Denell R.E."/>
            <person name="Ferrier D.E."/>
            <person name="Friedrich M."/>
            <person name="Gordon C.M."/>
            <person name="Jindra M."/>
            <person name="Klingler M."/>
            <person name="Lan Q."/>
            <person name="Lattorff H.M."/>
            <person name="Laudet V."/>
            <person name="von Levetsow C."/>
            <person name="Liu Z."/>
            <person name="Lutz R."/>
            <person name="Lynch J.A."/>
            <person name="da Fonseca R.N."/>
            <person name="Posnien N."/>
            <person name="Reuter R."/>
            <person name="Roth S."/>
            <person name="Savard J."/>
            <person name="Schinko J.B."/>
            <person name="Schmitt C."/>
            <person name="Schoppmeier M."/>
            <person name="Schroder R."/>
            <person name="Shippy T.D."/>
            <person name="Simonnet F."/>
            <person name="Marques-Souza H."/>
            <person name="Tautz D."/>
            <person name="Tomoyasu Y."/>
            <person name="Trauner J."/>
            <person name="Van der Zee M."/>
            <person name="Vervoort M."/>
            <person name="Wittkopp N."/>
            <person name="Wimmer E.A."/>
            <person name="Yang X."/>
            <person name="Jones A.K."/>
            <person name="Sattelle D.B."/>
            <person name="Ebert P.R."/>
            <person name="Nelson D."/>
            <person name="Scott J.G."/>
            <person name="Beeman R.W."/>
            <person name="Muthukrishnan S."/>
            <person name="Kramer K.J."/>
            <person name="Arakane Y."/>
            <person name="Beeman R.W."/>
            <person name="Zhu Q."/>
            <person name="Hogenkamp D."/>
            <person name="Dixit R."/>
            <person name="Oppert B."/>
            <person name="Jiang H."/>
            <person name="Zou Z."/>
            <person name="Marshall J."/>
            <person name="Elpidina E."/>
            <person name="Vinokurov K."/>
            <person name="Oppert C."/>
            <person name="Zou Z."/>
            <person name="Evans J."/>
            <person name="Lu Z."/>
            <person name="Zhao P."/>
            <person name="Sumathipala N."/>
            <person name="Altincicek B."/>
            <person name="Vilcinskas A."/>
            <person name="Williams M."/>
            <person name="Hultmark D."/>
            <person name="Hetru C."/>
            <person name="Jiang H."/>
            <person name="Grimmelikhuijzen C.J."/>
            <person name="Hauser F."/>
            <person name="Cazzamali G."/>
            <person name="Williamson M."/>
            <person name="Park Y."/>
            <person name="Li B."/>
            <person name="Tanaka Y."/>
            <person name="Predel R."/>
            <person name="Neupert S."/>
            <person name="Schachtner J."/>
            <person name="Verleyen P."/>
            <person name="Raible F."/>
            <person name="Bork P."/>
            <person name="Friedrich M."/>
            <person name="Walden K.K."/>
            <person name="Robertson H.M."/>
            <person name="Angeli S."/>
            <person name="Foret S."/>
            <person name="Bucher G."/>
            <person name="Schuetz S."/>
            <person name="Maleszka R."/>
            <person name="Wimmer E.A."/>
            <person name="Beeman R.W."/>
            <person name="Lorenzen M."/>
            <person name="Tomoyasu Y."/>
            <person name="Miller S.C."/>
            <person name="Grossmann D."/>
            <person name="Bucher G."/>
        </authorList>
    </citation>
    <scope>NUCLEOTIDE SEQUENCE [LARGE SCALE GENOMIC DNA]</scope>
    <source>
        <strain evidence="1 2">Georgia GA2</strain>
    </source>
</reference>
<keyword evidence="2" id="KW-1185">Reference proteome</keyword>
<sequence>MYHHNEDNRRETSQKNAAAIRIMIRTGSWAIVNTNIANGGPKAKKVHPKNSTKVIFLYFRKSFKDLHDSRNDIDRCISMKIAPKMMNITVDQTIAARMERPPFPHHSRFLQPSSHQENYQKNLGPFKKKMASEQKTKVLLQMVADAVQKVLLQMVADAVQKVLLQMVADAVQKVLLQMVADAVQKVLLQMVADAVQKVLLQMVADAVQKVLLQMVADAVQKVRAFI</sequence>
<dbReference type="EMBL" id="KQ971343">
    <property type="protein sequence ID" value="EFA03459.1"/>
    <property type="molecule type" value="Genomic_DNA"/>
</dbReference>